<proteinExistence type="predicted"/>
<dbReference type="AlphaFoldDB" id="A0A3L8DGW1"/>
<comment type="caution">
    <text evidence="2">The sequence shown here is derived from an EMBL/GenBank/DDBJ whole genome shotgun (WGS) entry which is preliminary data.</text>
</comment>
<dbReference type="Proteomes" id="UP000279307">
    <property type="component" value="Chromosome 8"/>
</dbReference>
<accession>A0A3L8DGW1</accession>
<feature type="region of interest" description="Disordered" evidence="1">
    <location>
        <begin position="56"/>
        <end position="86"/>
    </location>
</feature>
<organism evidence="2">
    <name type="scientific">Ooceraea biroi</name>
    <name type="common">Clonal raider ant</name>
    <name type="synonym">Cerapachys biroi</name>
    <dbReference type="NCBI Taxonomy" id="2015173"/>
    <lineage>
        <taxon>Eukaryota</taxon>
        <taxon>Metazoa</taxon>
        <taxon>Ecdysozoa</taxon>
        <taxon>Arthropoda</taxon>
        <taxon>Hexapoda</taxon>
        <taxon>Insecta</taxon>
        <taxon>Pterygota</taxon>
        <taxon>Neoptera</taxon>
        <taxon>Endopterygota</taxon>
        <taxon>Hymenoptera</taxon>
        <taxon>Apocrita</taxon>
        <taxon>Aculeata</taxon>
        <taxon>Formicoidea</taxon>
        <taxon>Formicidae</taxon>
        <taxon>Dorylinae</taxon>
        <taxon>Ooceraea</taxon>
    </lineage>
</organism>
<reference evidence="2" key="2">
    <citation type="submission" date="2018-07" db="EMBL/GenBank/DDBJ databases">
        <authorList>
            <person name="Mckenzie S.K."/>
            <person name="Kronauer D.J.C."/>
        </authorList>
    </citation>
    <scope>NUCLEOTIDE SEQUENCE</scope>
    <source>
        <strain evidence="2">Clonal line C1</strain>
    </source>
</reference>
<feature type="region of interest" description="Disordered" evidence="1">
    <location>
        <begin position="1"/>
        <end position="32"/>
    </location>
</feature>
<reference evidence="2" key="1">
    <citation type="journal article" date="2018" name="Genome Res.">
        <title>The genomic architecture and molecular evolution of ant odorant receptors.</title>
        <authorList>
            <person name="McKenzie S.K."/>
            <person name="Kronauer D.J.C."/>
        </authorList>
    </citation>
    <scope>NUCLEOTIDE SEQUENCE [LARGE SCALE GENOMIC DNA]</scope>
    <source>
        <strain evidence="2">Clonal line C1</strain>
    </source>
</reference>
<protein>
    <submittedName>
        <fullName evidence="2">Uncharacterized protein</fullName>
    </submittedName>
</protein>
<gene>
    <name evidence="2" type="ORF">DMN91_007716</name>
</gene>
<evidence type="ECO:0000313" key="2">
    <source>
        <dbReference type="EMBL" id="RLU19159.1"/>
    </source>
</evidence>
<sequence>MRYDPSPASRRALGPLVAKSSSGANPSLVNSPVWAMGRDRSASGVRALVGSVARRVPRDGRPVSSRRASRRDRPTLRTLSHATPPARTSLHANIACKHLGTLSRIRRGLLPLISDRGVRGCGTAMERRFARDSRM</sequence>
<evidence type="ECO:0000256" key="1">
    <source>
        <dbReference type="SAM" id="MobiDB-lite"/>
    </source>
</evidence>
<dbReference type="EMBL" id="QOIP01000008">
    <property type="protein sequence ID" value="RLU19159.1"/>
    <property type="molecule type" value="Genomic_DNA"/>
</dbReference>
<feature type="compositionally biased region" description="Polar residues" evidence="1">
    <location>
        <begin position="19"/>
        <end position="30"/>
    </location>
</feature>
<name>A0A3L8DGW1_OOCBI</name>